<dbReference type="CDD" id="cd04302">
    <property type="entry name" value="HAD_5NT"/>
    <property type="match status" value="1"/>
</dbReference>
<evidence type="ECO:0000313" key="4">
    <source>
        <dbReference type="Proteomes" id="UP001065593"/>
    </source>
</evidence>
<dbReference type="RefSeq" id="WP_264986973.1">
    <property type="nucleotide sequence ID" value="NZ_BRZA01000001.1"/>
</dbReference>
<evidence type="ECO:0000256" key="2">
    <source>
        <dbReference type="ARBA" id="ARBA00022842"/>
    </source>
</evidence>
<comment type="caution">
    <text evidence="3">The sequence shown here is derived from an EMBL/GenBank/DDBJ whole genome shotgun (WGS) entry which is preliminary data.</text>
</comment>
<gene>
    <name evidence="3" type="primary">gph</name>
    <name evidence="3" type="ORF">LYSBPC_03690</name>
</gene>
<keyword evidence="2" id="KW-0460">Magnesium</keyword>
<dbReference type="Gene3D" id="1.10.150.240">
    <property type="entry name" value="Putative phosphatase, domain 2"/>
    <property type="match status" value="1"/>
</dbReference>
<proteinExistence type="predicted"/>
<protein>
    <submittedName>
        <fullName evidence="3">Phosphoglycolate phosphatase</fullName>
    </submittedName>
</protein>
<dbReference type="InterPro" id="IPR036412">
    <property type="entry name" value="HAD-like_sf"/>
</dbReference>
<sequence length="217" mass="24103">MNNKQVILFDLDGTLSDPKIGITKSVQYALAKLGIVENHLDQLEPFIGPPLQVSFQELYGLTEEQINRAIHYYRERFADVGMFENSLYAGIPALLEDLKAQGYQLAIATSKPTVFAEKIVHYFDIAHYFDIVAGSLLDGTRSAKGEVIAFAMDQFSHMTPSAFIMIGDRKHDLIGAHENGIECVGVTYGYGSLEELEKANATYIVHSVNEIKKLLSV</sequence>
<dbReference type="InterPro" id="IPR023198">
    <property type="entry name" value="PGP-like_dom2"/>
</dbReference>
<keyword evidence="1" id="KW-0378">Hydrolase</keyword>
<dbReference type="PANTHER" id="PTHR43434:SF20">
    <property type="entry name" value="5'-NUCLEOTIDASE"/>
    <property type="match status" value="1"/>
</dbReference>
<dbReference type="Proteomes" id="UP001065593">
    <property type="component" value="Unassembled WGS sequence"/>
</dbReference>
<evidence type="ECO:0000313" key="3">
    <source>
        <dbReference type="EMBL" id="GLC87242.1"/>
    </source>
</evidence>
<dbReference type="Pfam" id="PF13419">
    <property type="entry name" value="HAD_2"/>
    <property type="match status" value="1"/>
</dbReference>
<dbReference type="Gene3D" id="3.40.50.1000">
    <property type="entry name" value="HAD superfamily/HAD-like"/>
    <property type="match status" value="1"/>
</dbReference>
<dbReference type="InterPro" id="IPR050155">
    <property type="entry name" value="HAD-like_hydrolase_sf"/>
</dbReference>
<organism evidence="3 4">
    <name type="scientific">Lysinibacillus piscis</name>
    <dbReference type="NCBI Taxonomy" id="2518931"/>
    <lineage>
        <taxon>Bacteria</taxon>
        <taxon>Bacillati</taxon>
        <taxon>Bacillota</taxon>
        <taxon>Bacilli</taxon>
        <taxon>Bacillales</taxon>
        <taxon>Bacillaceae</taxon>
        <taxon>Lysinibacillus</taxon>
    </lineage>
</organism>
<dbReference type="EMBL" id="BRZA01000001">
    <property type="protein sequence ID" value="GLC87242.1"/>
    <property type="molecule type" value="Genomic_DNA"/>
</dbReference>
<evidence type="ECO:0000256" key="1">
    <source>
        <dbReference type="ARBA" id="ARBA00022801"/>
    </source>
</evidence>
<reference evidence="3" key="1">
    <citation type="submission" date="2022-08" db="EMBL/GenBank/DDBJ databases">
        <title>Draft genome sequence of Lysinibacillus sp. strain KH24.</title>
        <authorList>
            <person name="Kanbe H."/>
            <person name="Itoh H."/>
        </authorList>
    </citation>
    <scope>NUCLEOTIDE SEQUENCE</scope>
    <source>
        <strain evidence="3">KH24</strain>
    </source>
</reference>
<accession>A0ABQ5NG00</accession>
<dbReference type="SUPFAM" id="SSF56784">
    <property type="entry name" value="HAD-like"/>
    <property type="match status" value="1"/>
</dbReference>
<dbReference type="PANTHER" id="PTHR43434">
    <property type="entry name" value="PHOSPHOGLYCOLATE PHOSPHATASE"/>
    <property type="match status" value="1"/>
</dbReference>
<dbReference type="InterPro" id="IPR041492">
    <property type="entry name" value="HAD_2"/>
</dbReference>
<keyword evidence="4" id="KW-1185">Reference proteome</keyword>
<name>A0ABQ5NG00_9BACI</name>
<dbReference type="InterPro" id="IPR023214">
    <property type="entry name" value="HAD_sf"/>
</dbReference>